<keyword evidence="6 8" id="KW-0067">ATP-binding</keyword>
<protein>
    <recommendedName>
        <fullName evidence="8">Phosphoribosylformylglycinamidine synthase subunit PurQ</fullName>
        <shortName evidence="8">FGAM synthase</shortName>
        <ecNumber evidence="8">6.3.5.3</ecNumber>
    </recommendedName>
    <alternativeName>
        <fullName evidence="8">Formylglycinamide ribonucleotide amidotransferase subunit I</fullName>
        <shortName evidence="8">FGAR amidotransferase I</shortName>
        <shortName evidence="8">FGAR-AT I</shortName>
    </alternativeName>
    <alternativeName>
        <fullName evidence="8">Glutaminase PurQ</fullName>
        <ecNumber evidence="8">3.5.1.2</ecNumber>
    </alternativeName>
    <alternativeName>
        <fullName evidence="8">Phosphoribosylformylglycinamidine synthase subunit I</fullName>
    </alternativeName>
</protein>
<keyword evidence="1 8" id="KW-0963">Cytoplasm</keyword>
<keyword evidence="10" id="KW-1185">Reference proteome</keyword>
<comment type="pathway">
    <text evidence="8">Purine metabolism; IMP biosynthesis via de novo pathway; 5-amino-1-(5-phospho-D-ribosyl)imidazole from N(2)-formyl-N(1)-(5-phospho-D-ribosyl)glycinamide: step 1/2.</text>
</comment>
<dbReference type="RefSeq" id="WP_037233347.1">
    <property type="nucleotide sequence ID" value="NZ_JAEMUK010000008.1"/>
</dbReference>
<dbReference type="Pfam" id="PF13507">
    <property type="entry name" value="GATase_5"/>
    <property type="match status" value="1"/>
</dbReference>
<dbReference type="EMBL" id="JAEMUK010000008">
    <property type="protein sequence ID" value="MBJ7542725.1"/>
    <property type="molecule type" value="Genomic_DNA"/>
</dbReference>
<dbReference type="Proteomes" id="UP000623250">
    <property type="component" value="Unassembled WGS sequence"/>
</dbReference>
<evidence type="ECO:0000256" key="2">
    <source>
        <dbReference type="ARBA" id="ARBA00022598"/>
    </source>
</evidence>
<dbReference type="PIRSF" id="PIRSF001586">
    <property type="entry name" value="FGAM_synth_I"/>
    <property type="match status" value="1"/>
</dbReference>
<dbReference type="SUPFAM" id="SSF52317">
    <property type="entry name" value="Class I glutamine amidotransferase-like"/>
    <property type="match status" value="1"/>
</dbReference>
<keyword evidence="7 8" id="KW-0315">Glutamine amidotransferase</keyword>
<dbReference type="AlphaFoldDB" id="A0A8I1KGG5"/>
<name>A0A8I1KGG5_9HYPH</name>
<dbReference type="PANTHER" id="PTHR47552">
    <property type="entry name" value="PHOSPHORIBOSYLFORMYLGLYCINAMIDINE SYNTHASE SUBUNIT PURQ"/>
    <property type="match status" value="1"/>
</dbReference>
<evidence type="ECO:0000313" key="10">
    <source>
        <dbReference type="Proteomes" id="UP000623250"/>
    </source>
</evidence>
<keyword evidence="5 8" id="KW-0378">Hydrolase</keyword>
<proteinExistence type="inferred from homology"/>
<dbReference type="PANTHER" id="PTHR47552:SF1">
    <property type="entry name" value="PHOSPHORIBOSYLFORMYLGLYCINAMIDINE SYNTHASE SUBUNIT PURQ"/>
    <property type="match status" value="1"/>
</dbReference>
<reference evidence="9 10" key="1">
    <citation type="submission" date="2020-12" db="EMBL/GenBank/DDBJ databases">
        <title>Revised draft genomes of Rhodomicrobium vannielii ATCC 17100 and Rhodomicrobium udaipurense JA643.</title>
        <authorList>
            <person name="Conners E.M."/>
            <person name="Davenport E.J."/>
            <person name="Bose A."/>
        </authorList>
    </citation>
    <scope>NUCLEOTIDE SEQUENCE [LARGE SCALE GENOMIC DNA]</scope>
    <source>
        <strain evidence="9 10">JA643</strain>
    </source>
</reference>
<comment type="catalytic activity">
    <reaction evidence="8">
        <text>N(2)-formyl-N(1)-(5-phospho-beta-D-ribosyl)glycinamide + L-glutamine + ATP + H2O = 2-formamido-N(1)-(5-O-phospho-beta-D-ribosyl)acetamidine + L-glutamate + ADP + phosphate + H(+)</text>
        <dbReference type="Rhea" id="RHEA:17129"/>
        <dbReference type="ChEBI" id="CHEBI:15377"/>
        <dbReference type="ChEBI" id="CHEBI:15378"/>
        <dbReference type="ChEBI" id="CHEBI:29985"/>
        <dbReference type="ChEBI" id="CHEBI:30616"/>
        <dbReference type="ChEBI" id="CHEBI:43474"/>
        <dbReference type="ChEBI" id="CHEBI:58359"/>
        <dbReference type="ChEBI" id="CHEBI:147286"/>
        <dbReference type="ChEBI" id="CHEBI:147287"/>
        <dbReference type="ChEBI" id="CHEBI:456216"/>
        <dbReference type="EC" id="6.3.5.3"/>
    </reaction>
</comment>
<dbReference type="GO" id="GO:0006189">
    <property type="term" value="P:'de novo' IMP biosynthetic process"/>
    <property type="evidence" value="ECO:0007669"/>
    <property type="project" value="UniProtKB-UniRule"/>
</dbReference>
<gene>
    <name evidence="8 9" type="primary">purQ</name>
    <name evidence="9" type="ORF">JDN41_04045</name>
</gene>
<dbReference type="SMART" id="SM01211">
    <property type="entry name" value="GATase_5"/>
    <property type="match status" value="1"/>
</dbReference>
<dbReference type="GO" id="GO:0005524">
    <property type="term" value="F:ATP binding"/>
    <property type="evidence" value="ECO:0007669"/>
    <property type="project" value="UniProtKB-KW"/>
</dbReference>
<keyword evidence="2 8" id="KW-0436">Ligase</keyword>
<dbReference type="EC" id="3.5.1.2" evidence="8"/>
<dbReference type="UniPathway" id="UPA00074">
    <property type="reaction ID" value="UER00128"/>
</dbReference>
<dbReference type="GO" id="GO:0005737">
    <property type="term" value="C:cytoplasm"/>
    <property type="evidence" value="ECO:0007669"/>
    <property type="project" value="UniProtKB-SubCell"/>
</dbReference>
<feature type="active site" description="Nucleophile" evidence="8">
    <location>
        <position position="86"/>
    </location>
</feature>
<dbReference type="GO" id="GO:0004359">
    <property type="term" value="F:glutaminase activity"/>
    <property type="evidence" value="ECO:0007669"/>
    <property type="project" value="UniProtKB-EC"/>
</dbReference>
<evidence type="ECO:0000256" key="3">
    <source>
        <dbReference type="ARBA" id="ARBA00022741"/>
    </source>
</evidence>
<evidence type="ECO:0000313" key="9">
    <source>
        <dbReference type="EMBL" id="MBJ7542725.1"/>
    </source>
</evidence>
<dbReference type="PROSITE" id="PS51273">
    <property type="entry name" value="GATASE_TYPE_1"/>
    <property type="match status" value="1"/>
</dbReference>
<dbReference type="NCBIfam" id="NF002957">
    <property type="entry name" value="PRK03619.1"/>
    <property type="match status" value="1"/>
</dbReference>
<dbReference type="InterPro" id="IPR010075">
    <property type="entry name" value="PRibForGlyAmidine_synth_PurQ"/>
</dbReference>
<comment type="subcellular location">
    <subcellularLocation>
        <location evidence="8">Cytoplasm</location>
    </subcellularLocation>
</comment>
<feature type="active site" evidence="8">
    <location>
        <position position="202"/>
    </location>
</feature>
<evidence type="ECO:0000256" key="7">
    <source>
        <dbReference type="ARBA" id="ARBA00022962"/>
    </source>
</evidence>
<organism evidence="9 10">
    <name type="scientific">Rhodomicrobium udaipurense</name>
    <dbReference type="NCBI Taxonomy" id="1202716"/>
    <lineage>
        <taxon>Bacteria</taxon>
        <taxon>Pseudomonadati</taxon>
        <taxon>Pseudomonadota</taxon>
        <taxon>Alphaproteobacteria</taxon>
        <taxon>Hyphomicrobiales</taxon>
        <taxon>Hyphomicrobiaceae</taxon>
        <taxon>Rhodomicrobium</taxon>
    </lineage>
</organism>
<keyword evidence="3 8" id="KW-0547">Nucleotide-binding</keyword>
<evidence type="ECO:0000256" key="8">
    <source>
        <dbReference type="HAMAP-Rule" id="MF_00421"/>
    </source>
</evidence>
<evidence type="ECO:0000256" key="5">
    <source>
        <dbReference type="ARBA" id="ARBA00022801"/>
    </source>
</evidence>
<keyword evidence="4 8" id="KW-0658">Purine biosynthesis</keyword>
<evidence type="ECO:0000256" key="1">
    <source>
        <dbReference type="ARBA" id="ARBA00022490"/>
    </source>
</evidence>
<evidence type="ECO:0000256" key="4">
    <source>
        <dbReference type="ARBA" id="ARBA00022755"/>
    </source>
</evidence>
<evidence type="ECO:0000256" key="6">
    <source>
        <dbReference type="ARBA" id="ARBA00022840"/>
    </source>
</evidence>
<sequence length="226" mass="24053">MKAAVIVFPGSNCDRDAAVTLEAVTGVKPAMIWHGDEALPKVDLIVLPGGFSYGDYLRSGAMAAQSPIVRAVKAEAERGVAVLGICNGFQILTETGLLPGALMRNSGLNFICRDVDLTVERADTAFTNAYTQGERVTIPIAHKDGSYFADDETLDRIEGEGQVVFRYATAEGGSGNPNGSRRDIAGLIDRTGRIMGLMPHPERAADAALGGIDGRRLFESLTRTLN</sequence>
<comment type="function">
    <text evidence="8">Part of the phosphoribosylformylglycinamidine synthase complex involved in the purines biosynthetic pathway. Catalyzes the ATP-dependent conversion of formylglycinamide ribonucleotide (FGAR) and glutamine to yield formylglycinamidine ribonucleotide (FGAM) and glutamate. The FGAM synthase complex is composed of three subunits. PurQ produces an ammonia molecule by converting glutamine to glutamate. PurL transfers the ammonia molecule to FGAR to form FGAM in an ATP-dependent manner. PurS interacts with PurQ and PurL and is thought to assist in the transfer of the ammonia molecule from PurQ to PurL.</text>
</comment>
<dbReference type="GO" id="GO:0004642">
    <property type="term" value="F:phosphoribosylformylglycinamidine synthase activity"/>
    <property type="evidence" value="ECO:0007669"/>
    <property type="project" value="UniProtKB-UniRule"/>
</dbReference>
<comment type="subunit">
    <text evidence="8">Part of the FGAM synthase complex composed of 1 PurL, 1 PurQ and 2 PurS subunits.</text>
</comment>
<dbReference type="Gene3D" id="3.40.50.880">
    <property type="match status" value="1"/>
</dbReference>
<dbReference type="CDD" id="cd01740">
    <property type="entry name" value="GATase1_FGAR_AT"/>
    <property type="match status" value="1"/>
</dbReference>
<comment type="caution">
    <text evidence="9">The sequence shown here is derived from an EMBL/GenBank/DDBJ whole genome shotgun (WGS) entry which is preliminary data.</text>
</comment>
<dbReference type="EC" id="6.3.5.3" evidence="8"/>
<comment type="catalytic activity">
    <reaction evidence="8">
        <text>L-glutamine + H2O = L-glutamate + NH4(+)</text>
        <dbReference type="Rhea" id="RHEA:15889"/>
        <dbReference type="ChEBI" id="CHEBI:15377"/>
        <dbReference type="ChEBI" id="CHEBI:28938"/>
        <dbReference type="ChEBI" id="CHEBI:29985"/>
        <dbReference type="ChEBI" id="CHEBI:58359"/>
        <dbReference type="EC" id="3.5.1.2"/>
    </reaction>
</comment>
<dbReference type="HAMAP" id="MF_00421">
    <property type="entry name" value="PurQ"/>
    <property type="match status" value="1"/>
</dbReference>
<dbReference type="NCBIfam" id="TIGR01737">
    <property type="entry name" value="FGAM_synth_I"/>
    <property type="match status" value="1"/>
</dbReference>
<accession>A0A8I1KGG5</accession>
<dbReference type="InterPro" id="IPR029062">
    <property type="entry name" value="Class_I_gatase-like"/>
</dbReference>
<feature type="active site" evidence="8">
    <location>
        <position position="200"/>
    </location>
</feature>